<proteinExistence type="predicted"/>
<dbReference type="SUPFAM" id="SSF111384">
    <property type="entry name" value="OmpH-like"/>
    <property type="match status" value="1"/>
</dbReference>
<evidence type="ECO:0000313" key="3">
    <source>
        <dbReference type="Proteomes" id="UP000295301"/>
    </source>
</evidence>
<dbReference type="OrthoDB" id="7868372at2"/>
<comment type="caution">
    <text evidence="2">The sequence shown here is derived from an EMBL/GenBank/DDBJ whole genome shotgun (WGS) entry which is preliminary data.</text>
</comment>
<dbReference type="Proteomes" id="UP000295301">
    <property type="component" value="Unassembled WGS sequence"/>
</dbReference>
<dbReference type="InterPro" id="IPR005632">
    <property type="entry name" value="Chaperone_Skp"/>
</dbReference>
<keyword evidence="3" id="KW-1185">Reference proteome</keyword>
<evidence type="ECO:0000256" key="1">
    <source>
        <dbReference type="SAM" id="Coils"/>
    </source>
</evidence>
<feature type="coiled-coil region" evidence="1">
    <location>
        <begin position="40"/>
        <end position="115"/>
    </location>
</feature>
<name>A0A4R5V715_9RHOB</name>
<sequence>MVLLGPAAGTAQQIGLPQAAILTIETDRLFAESAFGRRTANEIEADSAVLAAENRKMEAELSTEEKDLTTRRPDMEPDAFRALADAFDEKVQLIRRAQDAKARALNQRADKARVEFLRAARPVLEALMRESGAGVILERNSVFLSADATDITDLAISRIDAAIGDGGATGIGADQ</sequence>
<dbReference type="RefSeq" id="WP_133359789.1">
    <property type="nucleotide sequence ID" value="NZ_SMUV01000065.1"/>
</dbReference>
<protein>
    <submittedName>
        <fullName evidence="2">OmpH family outer membrane protein</fullName>
    </submittedName>
</protein>
<evidence type="ECO:0000313" key="2">
    <source>
        <dbReference type="EMBL" id="TDK47395.1"/>
    </source>
</evidence>
<accession>A0A4R5V715</accession>
<dbReference type="InterPro" id="IPR024930">
    <property type="entry name" value="Skp_dom_sf"/>
</dbReference>
<keyword evidence="1" id="KW-0175">Coiled coil</keyword>
<organism evidence="2 3">
    <name type="scientific">Antarcticimicrobium luteum</name>
    <dbReference type="NCBI Taxonomy" id="2547397"/>
    <lineage>
        <taxon>Bacteria</taxon>
        <taxon>Pseudomonadati</taxon>
        <taxon>Pseudomonadota</taxon>
        <taxon>Alphaproteobacteria</taxon>
        <taxon>Rhodobacterales</taxon>
        <taxon>Paracoccaceae</taxon>
        <taxon>Antarcticimicrobium</taxon>
    </lineage>
</organism>
<dbReference type="Pfam" id="PF03938">
    <property type="entry name" value="OmpH"/>
    <property type="match status" value="1"/>
</dbReference>
<dbReference type="EMBL" id="SMUV01000065">
    <property type="protein sequence ID" value="TDK47395.1"/>
    <property type="molecule type" value="Genomic_DNA"/>
</dbReference>
<gene>
    <name evidence="2" type="ORF">E1832_10950</name>
</gene>
<dbReference type="GO" id="GO:0051082">
    <property type="term" value="F:unfolded protein binding"/>
    <property type="evidence" value="ECO:0007669"/>
    <property type="project" value="InterPro"/>
</dbReference>
<dbReference type="Gene3D" id="3.30.910.20">
    <property type="entry name" value="Skp domain"/>
    <property type="match status" value="1"/>
</dbReference>
<dbReference type="AlphaFoldDB" id="A0A4R5V715"/>
<reference evidence="2 3" key="1">
    <citation type="submission" date="2019-03" db="EMBL/GenBank/DDBJ databases">
        <title>Ruegeria lutea sp. nov., a novel strain, isolated from marine sediment, the Masan Bay, South Korea.</title>
        <authorList>
            <person name="Kim J."/>
            <person name="Kim D.-Y."/>
            <person name="Lee S.-S."/>
        </authorList>
    </citation>
    <scope>NUCLEOTIDE SEQUENCE [LARGE SCALE GENOMIC DNA]</scope>
    <source>
        <strain evidence="2 3">318-1</strain>
    </source>
</reference>
<dbReference type="SMART" id="SM00935">
    <property type="entry name" value="OmpH"/>
    <property type="match status" value="1"/>
</dbReference>